<accession>A0A0G4GC30</accession>
<feature type="transmembrane region" description="Helical" evidence="6">
    <location>
        <begin position="195"/>
        <end position="219"/>
    </location>
</feature>
<feature type="transmembrane region" description="Helical" evidence="6">
    <location>
        <begin position="123"/>
        <end position="143"/>
    </location>
</feature>
<keyword evidence="3 6" id="KW-1133">Transmembrane helix</keyword>
<feature type="transmembrane region" description="Helical" evidence="6">
    <location>
        <begin position="304"/>
        <end position="330"/>
    </location>
</feature>
<feature type="transmembrane region" description="Helical" evidence="6">
    <location>
        <begin position="561"/>
        <end position="580"/>
    </location>
</feature>
<protein>
    <recommendedName>
        <fullName evidence="9">Major facilitator superfamily (MFS) profile domain-containing protein</fullName>
    </recommendedName>
</protein>
<dbReference type="STRING" id="1169540.A0A0G4GC30"/>
<evidence type="ECO:0000256" key="5">
    <source>
        <dbReference type="SAM" id="MobiDB-lite"/>
    </source>
</evidence>
<dbReference type="GO" id="GO:0022857">
    <property type="term" value="F:transmembrane transporter activity"/>
    <property type="evidence" value="ECO:0007669"/>
    <property type="project" value="InterPro"/>
</dbReference>
<reference evidence="7 8" key="1">
    <citation type="submission" date="2014-11" db="EMBL/GenBank/DDBJ databases">
        <authorList>
            <person name="Zhu J."/>
            <person name="Qi W."/>
            <person name="Song R."/>
        </authorList>
    </citation>
    <scope>NUCLEOTIDE SEQUENCE [LARGE SCALE GENOMIC DNA]</scope>
</reference>
<sequence>MSESVRKDLRSPLIGTEGKSPTHHPNARNVVADSSGGHESLIRPPEGSAARGVTFDERGREAAAASSGCFGRGYKQEIIDGRLQQRPVRVWVSFAAFFLCAWMIASLSILPSTNLPLQPQTELLIKLFLILHFAMQGIGALLFGFAADYYGRKKALLACFVVMCAGSAGCFVLTGQVNIAAMQLHPAQASVLPSWVWSLLIFLVGTLLSFGCCGLYPVVGTFAIESMVASVHDGDEEDEEEEREHEHSQEDAEEGERERSRERLRRGSNFEGTGQIQPDVLGLGGRRGKGREKLAVYPGRHVQVACLFCMQGLAHILVRLTVVIAFRYVPSMTRGLAWRILVVVPVVPSIILFFITLIACREPEVYKLHRTRQHFCGFLRTTCRYGRRTMRAILGVTLPWALFDFTFYGNGVFHFLLVHQIRGYDSAWQQNLTSLVVVSVSFVGYVLAIFLISAMAPKQLQLVGFVVLAFVFYGLALSLYSISSYSSHKIRDYVGASLLYDSVFRFFNFPPNLTTYLIPLECFHTQVRGTFHGIATAAARVGALLGLVFSWALLEQSTRSLNLLICCLTAILGTLCTMIYTPHVKPVQEELMTLDAKYAVFLTPESQPQSIRTPIHPRHVGPAADIRGARRSRVGVEW</sequence>
<evidence type="ECO:0000256" key="3">
    <source>
        <dbReference type="ARBA" id="ARBA00022989"/>
    </source>
</evidence>
<feature type="transmembrane region" description="Helical" evidence="6">
    <location>
        <begin position="336"/>
        <end position="360"/>
    </location>
</feature>
<dbReference type="EMBL" id="CDMY01000618">
    <property type="protein sequence ID" value="CEM26523.1"/>
    <property type="molecule type" value="Genomic_DNA"/>
</dbReference>
<dbReference type="InParanoid" id="A0A0G4GC30"/>
<keyword evidence="8" id="KW-1185">Reference proteome</keyword>
<feature type="compositionally biased region" description="Acidic residues" evidence="5">
    <location>
        <begin position="234"/>
        <end position="243"/>
    </location>
</feature>
<feature type="compositionally biased region" description="Basic and acidic residues" evidence="5">
    <location>
        <begin position="1"/>
        <end position="10"/>
    </location>
</feature>
<feature type="compositionally biased region" description="Basic and acidic residues" evidence="5">
    <location>
        <begin position="244"/>
        <end position="261"/>
    </location>
</feature>
<comment type="subcellular location">
    <subcellularLocation>
        <location evidence="1">Membrane</location>
        <topology evidence="1">Multi-pass membrane protein</topology>
    </subcellularLocation>
</comment>
<feature type="region of interest" description="Disordered" evidence="5">
    <location>
        <begin position="233"/>
        <end position="285"/>
    </location>
</feature>
<feature type="transmembrane region" description="Helical" evidence="6">
    <location>
        <begin position="534"/>
        <end position="554"/>
    </location>
</feature>
<dbReference type="VEuPathDB" id="CryptoDB:Vbra_6177"/>
<evidence type="ECO:0008006" key="9">
    <source>
        <dbReference type="Google" id="ProtNLM"/>
    </source>
</evidence>
<dbReference type="InterPro" id="IPR036259">
    <property type="entry name" value="MFS_trans_sf"/>
</dbReference>
<organism evidence="7 8">
    <name type="scientific">Vitrella brassicaformis (strain CCMP3155)</name>
    <dbReference type="NCBI Taxonomy" id="1169540"/>
    <lineage>
        <taxon>Eukaryota</taxon>
        <taxon>Sar</taxon>
        <taxon>Alveolata</taxon>
        <taxon>Colpodellida</taxon>
        <taxon>Vitrellaceae</taxon>
        <taxon>Vitrella</taxon>
    </lineage>
</organism>
<dbReference type="Gene3D" id="1.20.1250.20">
    <property type="entry name" value="MFS general substrate transporter like domains"/>
    <property type="match status" value="2"/>
</dbReference>
<dbReference type="Pfam" id="PF00083">
    <property type="entry name" value="Sugar_tr"/>
    <property type="match status" value="2"/>
</dbReference>
<keyword evidence="4 6" id="KW-0472">Membrane</keyword>
<feature type="transmembrane region" description="Helical" evidence="6">
    <location>
        <begin position="435"/>
        <end position="455"/>
    </location>
</feature>
<feature type="transmembrane region" description="Helical" evidence="6">
    <location>
        <begin position="155"/>
        <end position="175"/>
    </location>
</feature>
<feature type="transmembrane region" description="Helical" evidence="6">
    <location>
        <begin position="90"/>
        <end position="111"/>
    </location>
</feature>
<feature type="transmembrane region" description="Helical" evidence="6">
    <location>
        <begin position="462"/>
        <end position="482"/>
    </location>
</feature>
<feature type="transmembrane region" description="Helical" evidence="6">
    <location>
        <begin position="392"/>
        <end position="415"/>
    </location>
</feature>
<gene>
    <name evidence="7" type="ORF">Vbra_6177</name>
</gene>
<dbReference type="SUPFAM" id="SSF103473">
    <property type="entry name" value="MFS general substrate transporter"/>
    <property type="match status" value="2"/>
</dbReference>
<evidence type="ECO:0000256" key="6">
    <source>
        <dbReference type="SAM" id="Phobius"/>
    </source>
</evidence>
<dbReference type="GO" id="GO:0016020">
    <property type="term" value="C:membrane"/>
    <property type="evidence" value="ECO:0007669"/>
    <property type="project" value="UniProtKB-SubCell"/>
</dbReference>
<evidence type="ECO:0000313" key="8">
    <source>
        <dbReference type="Proteomes" id="UP000041254"/>
    </source>
</evidence>
<evidence type="ECO:0000256" key="2">
    <source>
        <dbReference type="ARBA" id="ARBA00022692"/>
    </source>
</evidence>
<dbReference type="Proteomes" id="UP000041254">
    <property type="component" value="Unassembled WGS sequence"/>
</dbReference>
<name>A0A0G4GC30_VITBC</name>
<dbReference type="PANTHER" id="PTHR24064">
    <property type="entry name" value="SOLUTE CARRIER FAMILY 22 MEMBER"/>
    <property type="match status" value="1"/>
</dbReference>
<proteinExistence type="predicted"/>
<dbReference type="OrthoDB" id="433512at2759"/>
<dbReference type="InterPro" id="IPR005828">
    <property type="entry name" value="MFS_sugar_transport-like"/>
</dbReference>
<evidence type="ECO:0000313" key="7">
    <source>
        <dbReference type="EMBL" id="CEM26523.1"/>
    </source>
</evidence>
<feature type="region of interest" description="Disordered" evidence="5">
    <location>
        <begin position="1"/>
        <end position="50"/>
    </location>
</feature>
<evidence type="ECO:0000256" key="4">
    <source>
        <dbReference type="ARBA" id="ARBA00023136"/>
    </source>
</evidence>
<keyword evidence="2 6" id="KW-0812">Transmembrane</keyword>
<dbReference type="AlphaFoldDB" id="A0A0G4GC30"/>
<evidence type="ECO:0000256" key="1">
    <source>
        <dbReference type="ARBA" id="ARBA00004141"/>
    </source>
</evidence>